<accession>A0ABU1T1R8</accession>
<keyword evidence="6" id="KW-1185">Reference proteome</keyword>
<gene>
    <name evidence="5" type="ORF">J2S36_000865</name>
</gene>
<evidence type="ECO:0000259" key="4">
    <source>
        <dbReference type="PROSITE" id="PS50949"/>
    </source>
</evidence>
<dbReference type="GO" id="GO:0003677">
    <property type="term" value="F:DNA binding"/>
    <property type="evidence" value="ECO:0007669"/>
    <property type="project" value="UniProtKB-KW"/>
</dbReference>
<organism evidence="5 6">
    <name type="scientific">Arcanobacterium hippocoleae</name>
    <dbReference type="NCBI Taxonomy" id="149017"/>
    <lineage>
        <taxon>Bacteria</taxon>
        <taxon>Bacillati</taxon>
        <taxon>Actinomycetota</taxon>
        <taxon>Actinomycetes</taxon>
        <taxon>Actinomycetales</taxon>
        <taxon>Actinomycetaceae</taxon>
        <taxon>Arcanobacterium</taxon>
    </lineage>
</organism>
<dbReference type="EMBL" id="JAVDUJ010000001">
    <property type="protein sequence ID" value="MDR6939322.1"/>
    <property type="molecule type" value="Genomic_DNA"/>
</dbReference>
<dbReference type="SUPFAM" id="SSF46785">
    <property type="entry name" value="Winged helix' DNA-binding domain"/>
    <property type="match status" value="1"/>
</dbReference>
<dbReference type="InterPro" id="IPR036390">
    <property type="entry name" value="WH_DNA-bd_sf"/>
</dbReference>
<dbReference type="Gene3D" id="1.10.10.10">
    <property type="entry name" value="Winged helix-like DNA-binding domain superfamily/Winged helix DNA-binding domain"/>
    <property type="match status" value="1"/>
</dbReference>
<dbReference type="PANTHER" id="PTHR38445:SF6">
    <property type="entry name" value="GNTR-FAMILY TRANSCRIPTIONAL REGULATOR"/>
    <property type="match status" value="1"/>
</dbReference>
<dbReference type="SMART" id="SM00345">
    <property type="entry name" value="HTH_GNTR"/>
    <property type="match status" value="1"/>
</dbReference>
<evidence type="ECO:0000256" key="1">
    <source>
        <dbReference type="ARBA" id="ARBA00023015"/>
    </source>
</evidence>
<dbReference type="RefSeq" id="WP_309955919.1">
    <property type="nucleotide sequence ID" value="NZ_JAVDUJ010000001.1"/>
</dbReference>
<dbReference type="CDD" id="cd07377">
    <property type="entry name" value="WHTH_GntR"/>
    <property type="match status" value="1"/>
</dbReference>
<dbReference type="Pfam" id="PF00392">
    <property type="entry name" value="GntR"/>
    <property type="match status" value="1"/>
</dbReference>
<dbReference type="PROSITE" id="PS50949">
    <property type="entry name" value="HTH_GNTR"/>
    <property type="match status" value="1"/>
</dbReference>
<feature type="domain" description="HTH gntR-type" evidence="4">
    <location>
        <begin position="12"/>
        <end position="80"/>
    </location>
</feature>
<keyword evidence="3" id="KW-0804">Transcription</keyword>
<evidence type="ECO:0000256" key="3">
    <source>
        <dbReference type="ARBA" id="ARBA00023163"/>
    </source>
</evidence>
<dbReference type="PANTHER" id="PTHR38445">
    <property type="entry name" value="HTH-TYPE TRANSCRIPTIONAL REPRESSOR YTRA"/>
    <property type="match status" value="1"/>
</dbReference>
<keyword evidence="2 5" id="KW-0238">DNA-binding</keyword>
<dbReference type="Proteomes" id="UP001266099">
    <property type="component" value="Unassembled WGS sequence"/>
</dbReference>
<reference evidence="5 6" key="1">
    <citation type="submission" date="2023-07" db="EMBL/GenBank/DDBJ databases">
        <title>Sequencing the genomes of 1000 actinobacteria strains.</title>
        <authorList>
            <person name="Klenk H.-P."/>
        </authorList>
    </citation>
    <scope>NUCLEOTIDE SEQUENCE [LARGE SCALE GENOMIC DNA]</scope>
    <source>
        <strain evidence="5 6">DSM 15539</strain>
    </source>
</reference>
<dbReference type="InterPro" id="IPR000524">
    <property type="entry name" value="Tscrpt_reg_HTH_GntR"/>
</dbReference>
<evidence type="ECO:0000313" key="5">
    <source>
        <dbReference type="EMBL" id="MDR6939322.1"/>
    </source>
</evidence>
<evidence type="ECO:0000256" key="2">
    <source>
        <dbReference type="ARBA" id="ARBA00023125"/>
    </source>
</evidence>
<evidence type="ECO:0000313" key="6">
    <source>
        <dbReference type="Proteomes" id="UP001266099"/>
    </source>
</evidence>
<dbReference type="InterPro" id="IPR036388">
    <property type="entry name" value="WH-like_DNA-bd_sf"/>
</dbReference>
<sequence>MVLKSFQIDPNRPISEQVVAECMRLIVTGVWEPGEKIPSVRVLAVQFGVNPNTVQKSLSVLDERGLLVSPSTAGRFVTENVELVTQSLEGIARMYVEEFAERMQSLGVTSKQAREYLSDFWDAGAVENAN</sequence>
<protein>
    <submittedName>
        <fullName evidence="5">DNA-binding transcriptional regulator YhcF (GntR family)</fullName>
    </submittedName>
</protein>
<name>A0ABU1T1R8_9ACTO</name>
<proteinExistence type="predicted"/>
<comment type="caution">
    <text evidence="5">The sequence shown here is derived from an EMBL/GenBank/DDBJ whole genome shotgun (WGS) entry which is preliminary data.</text>
</comment>
<keyword evidence="1" id="KW-0805">Transcription regulation</keyword>